<comment type="caution">
    <text evidence="10">The sequence shown here is derived from an EMBL/GenBank/DDBJ whole genome shotgun (WGS) entry which is preliminary data.</text>
</comment>
<dbReference type="PROSITE" id="PS01224">
    <property type="entry name" value="ARGC"/>
    <property type="match status" value="1"/>
</dbReference>
<reference evidence="10 11" key="1">
    <citation type="submission" date="2015-12" db="EMBL/GenBank/DDBJ databases">
        <title>Genome sequence of Oceanibaculum pacificum MCCC 1A02656.</title>
        <authorList>
            <person name="Lu L."/>
            <person name="Lai Q."/>
            <person name="Shao Z."/>
            <person name="Qian P."/>
        </authorList>
    </citation>
    <scope>NUCLEOTIDE SEQUENCE [LARGE SCALE GENOMIC DNA]</scope>
    <source>
        <strain evidence="10 11">MCCC 1A02656</strain>
    </source>
</reference>
<dbReference type="GO" id="GO:0070401">
    <property type="term" value="F:NADP+ binding"/>
    <property type="evidence" value="ECO:0007669"/>
    <property type="project" value="InterPro"/>
</dbReference>
<evidence type="ECO:0000256" key="2">
    <source>
        <dbReference type="ARBA" id="ARBA00022571"/>
    </source>
</evidence>
<evidence type="ECO:0000256" key="6">
    <source>
        <dbReference type="ARBA" id="ARBA00050557"/>
    </source>
</evidence>
<dbReference type="NCBIfam" id="TIGR01850">
    <property type="entry name" value="argC"/>
    <property type="match status" value="1"/>
</dbReference>
<evidence type="ECO:0000256" key="1">
    <source>
        <dbReference type="ARBA" id="ARBA00004862"/>
    </source>
</evidence>
<dbReference type="RefSeq" id="WP_067553278.1">
    <property type="nucleotide sequence ID" value="NZ_LPXN01000059.1"/>
</dbReference>
<dbReference type="GO" id="GO:0006526">
    <property type="term" value="P:L-arginine biosynthetic process"/>
    <property type="evidence" value="ECO:0007669"/>
    <property type="project" value="UniProtKB-UniRule"/>
</dbReference>
<keyword evidence="2 7" id="KW-0055">Arginine biosynthesis</keyword>
<feature type="active site" evidence="7 8">
    <location>
        <position position="153"/>
    </location>
</feature>
<dbReference type="HAMAP" id="MF_00150">
    <property type="entry name" value="ArgC_type1"/>
    <property type="match status" value="1"/>
</dbReference>
<protein>
    <recommendedName>
        <fullName evidence="7">N-acetyl-gamma-glutamyl-phosphate reductase</fullName>
        <shortName evidence="7">AGPR</shortName>
        <ecNumber evidence="7">1.2.1.38</ecNumber>
    </recommendedName>
    <alternativeName>
        <fullName evidence="7">N-acetyl-glutamate semialdehyde dehydrogenase</fullName>
        <shortName evidence="7">NAGSA dehydrogenase</shortName>
    </alternativeName>
</protein>
<dbReference type="InterPro" id="IPR023013">
    <property type="entry name" value="AGPR_AS"/>
</dbReference>
<dbReference type="PANTHER" id="PTHR32338:SF10">
    <property type="entry name" value="N-ACETYL-GAMMA-GLUTAMYL-PHOSPHATE REDUCTASE, CHLOROPLASTIC-RELATED"/>
    <property type="match status" value="1"/>
</dbReference>
<dbReference type="SUPFAM" id="SSF55347">
    <property type="entry name" value="Glyceraldehyde-3-phosphate dehydrogenase-like, C-terminal domain"/>
    <property type="match status" value="1"/>
</dbReference>
<dbReference type="AlphaFoldDB" id="A0A154WEX6"/>
<comment type="function">
    <text evidence="7">Catalyzes the NADPH-dependent reduction of N-acetyl-5-glutamyl phosphate to yield N-acetyl-L-glutamate 5-semialdehyde.</text>
</comment>
<dbReference type="STRING" id="580166.AUP43_17550"/>
<evidence type="ECO:0000259" key="9">
    <source>
        <dbReference type="SMART" id="SM00859"/>
    </source>
</evidence>
<comment type="pathway">
    <text evidence="1 7">Amino-acid biosynthesis; L-arginine biosynthesis; N(2)-acetyl-L-ornithine from L-glutamate: step 3/4.</text>
</comment>
<dbReference type="InterPro" id="IPR050085">
    <property type="entry name" value="AGPR"/>
</dbReference>
<sequence>MTASNELRVGILGASGYTGAELIRLLAQHPSTRVTMLTGDRAAGKPLGDVFPHLAYLDLPILTKIEDAKVDECDLIFCALPHGTTQEVIAGLPKQVKVVDLSADFRLHNVDTYAEWYGHAHQAPELQKEAVYGITELAREAVAKARLVANPGCYPTAAQLPLVPLVEAGLIDSDDIIIDAKSGVSGAGRAAKEGSLFTEVAEGIHAYGVASHRHAPEIEQGLTAAAGREIRVNFTPHLMPMSRGILSTAYVKLEKGASAADLRDAIAKRYEGEPFVRVLPLGQVPATRHVRGSNHTLIGVVADRLKGRAIVISVIDNLVKGASGQAVQNMNVMAGLPETTALMQPPMFP</sequence>
<evidence type="ECO:0000256" key="7">
    <source>
        <dbReference type="HAMAP-Rule" id="MF_00150"/>
    </source>
</evidence>
<keyword evidence="4 7" id="KW-0521">NADP</keyword>
<name>A0A154WEX6_9PROT</name>
<dbReference type="CDD" id="cd23934">
    <property type="entry name" value="AGPR_1_C"/>
    <property type="match status" value="1"/>
</dbReference>
<dbReference type="InterPro" id="IPR058924">
    <property type="entry name" value="AGPR_dimerisation_dom"/>
</dbReference>
<feature type="domain" description="Semialdehyde dehydrogenase NAD-binding" evidence="9">
    <location>
        <begin position="8"/>
        <end position="145"/>
    </location>
</feature>
<comment type="catalytic activity">
    <reaction evidence="6 7">
        <text>N-acetyl-L-glutamate 5-semialdehyde + phosphate + NADP(+) = N-acetyl-L-glutamyl 5-phosphate + NADPH + H(+)</text>
        <dbReference type="Rhea" id="RHEA:21588"/>
        <dbReference type="ChEBI" id="CHEBI:15378"/>
        <dbReference type="ChEBI" id="CHEBI:29123"/>
        <dbReference type="ChEBI" id="CHEBI:43474"/>
        <dbReference type="ChEBI" id="CHEBI:57783"/>
        <dbReference type="ChEBI" id="CHEBI:57936"/>
        <dbReference type="ChEBI" id="CHEBI:58349"/>
        <dbReference type="EC" id="1.2.1.38"/>
    </reaction>
</comment>
<keyword evidence="3 7" id="KW-0028">Amino-acid biosynthesis</keyword>
<keyword evidence="5 7" id="KW-0560">Oxidoreductase</keyword>
<dbReference type="SMART" id="SM00859">
    <property type="entry name" value="Semialdhyde_dh"/>
    <property type="match status" value="1"/>
</dbReference>
<proteinExistence type="inferred from homology"/>
<dbReference type="UniPathway" id="UPA00068">
    <property type="reaction ID" value="UER00108"/>
</dbReference>
<keyword evidence="11" id="KW-1185">Reference proteome</keyword>
<accession>A0A154WEX6</accession>
<dbReference type="GO" id="GO:0051287">
    <property type="term" value="F:NAD binding"/>
    <property type="evidence" value="ECO:0007669"/>
    <property type="project" value="InterPro"/>
</dbReference>
<comment type="subcellular location">
    <subcellularLocation>
        <location evidence="7">Cytoplasm</location>
    </subcellularLocation>
</comment>
<dbReference type="FunFam" id="3.30.360.10:FF:000014">
    <property type="entry name" value="N-acetyl-gamma-glutamyl-phosphate reductase"/>
    <property type="match status" value="1"/>
</dbReference>
<dbReference type="SUPFAM" id="SSF51735">
    <property type="entry name" value="NAD(P)-binding Rossmann-fold domains"/>
    <property type="match status" value="1"/>
</dbReference>
<dbReference type="Pfam" id="PF22698">
    <property type="entry name" value="Semialdhyde_dhC_1"/>
    <property type="match status" value="1"/>
</dbReference>
<dbReference type="EMBL" id="LPXN01000059">
    <property type="protein sequence ID" value="KZD12046.1"/>
    <property type="molecule type" value="Genomic_DNA"/>
</dbReference>
<dbReference type="Pfam" id="PF01118">
    <property type="entry name" value="Semialdhyde_dh"/>
    <property type="match status" value="1"/>
</dbReference>
<evidence type="ECO:0000313" key="11">
    <source>
        <dbReference type="Proteomes" id="UP000076400"/>
    </source>
</evidence>
<comment type="similarity">
    <text evidence="7">Belongs to the NAGSA dehydrogenase family. Type 1 subfamily.</text>
</comment>
<dbReference type="Gene3D" id="3.40.50.720">
    <property type="entry name" value="NAD(P)-binding Rossmann-like Domain"/>
    <property type="match status" value="1"/>
</dbReference>
<organism evidence="10 11">
    <name type="scientific">Oceanibaculum pacificum</name>
    <dbReference type="NCBI Taxonomy" id="580166"/>
    <lineage>
        <taxon>Bacteria</taxon>
        <taxon>Pseudomonadati</taxon>
        <taxon>Pseudomonadota</taxon>
        <taxon>Alphaproteobacteria</taxon>
        <taxon>Rhodospirillales</taxon>
        <taxon>Oceanibaculaceae</taxon>
        <taxon>Oceanibaculum</taxon>
    </lineage>
</organism>
<gene>
    <name evidence="7 10" type="primary">argC</name>
    <name evidence="10" type="ORF">AUP43_17550</name>
</gene>
<dbReference type="GO" id="GO:0005737">
    <property type="term" value="C:cytoplasm"/>
    <property type="evidence" value="ECO:0007669"/>
    <property type="project" value="UniProtKB-SubCell"/>
</dbReference>
<dbReference type="CDD" id="cd17895">
    <property type="entry name" value="AGPR_1_N"/>
    <property type="match status" value="1"/>
</dbReference>
<dbReference type="GO" id="GO:0003942">
    <property type="term" value="F:N-acetyl-gamma-glutamyl-phosphate reductase activity"/>
    <property type="evidence" value="ECO:0007669"/>
    <property type="project" value="UniProtKB-UniRule"/>
</dbReference>
<dbReference type="Gene3D" id="3.30.360.10">
    <property type="entry name" value="Dihydrodipicolinate Reductase, domain 2"/>
    <property type="match status" value="1"/>
</dbReference>
<evidence type="ECO:0000256" key="5">
    <source>
        <dbReference type="ARBA" id="ARBA00023002"/>
    </source>
</evidence>
<evidence type="ECO:0000256" key="4">
    <source>
        <dbReference type="ARBA" id="ARBA00022857"/>
    </source>
</evidence>
<evidence type="ECO:0000313" key="10">
    <source>
        <dbReference type="EMBL" id="KZD12046.1"/>
    </source>
</evidence>
<keyword evidence="7" id="KW-0963">Cytoplasm</keyword>
<dbReference type="InterPro" id="IPR000706">
    <property type="entry name" value="AGPR_type-1"/>
</dbReference>
<evidence type="ECO:0000256" key="3">
    <source>
        <dbReference type="ARBA" id="ARBA00022605"/>
    </source>
</evidence>
<dbReference type="Proteomes" id="UP000076400">
    <property type="component" value="Unassembled WGS sequence"/>
</dbReference>
<dbReference type="InterPro" id="IPR036291">
    <property type="entry name" value="NAD(P)-bd_dom_sf"/>
</dbReference>
<dbReference type="InterPro" id="IPR000534">
    <property type="entry name" value="Semialdehyde_DH_NAD-bd"/>
</dbReference>
<dbReference type="EC" id="1.2.1.38" evidence="7"/>
<dbReference type="PANTHER" id="PTHR32338">
    <property type="entry name" value="N-ACETYL-GAMMA-GLUTAMYL-PHOSPHATE REDUCTASE, CHLOROPLASTIC-RELATED-RELATED"/>
    <property type="match status" value="1"/>
</dbReference>
<dbReference type="OrthoDB" id="9801289at2"/>
<evidence type="ECO:0000256" key="8">
    <source>
        <dbReference type="PROSITE-ProRule" id="PRU10010"/>
    </source>
</evidence>